<accession>A0ABN9W238</accession>
<dbReference type="EMBL" id="CAUYUJ010018038">
    <property type="protein sequence ID" value="CAK0880097.1"/>
    <property type="molecule type" value="Genomic_DNA"/>
</dbReference>
<reference evidence="2" key="1">
    <citation type="submission" date="2023-10" db="EMBL/GenBank/DDBJ databases">
        <authorList>
            <person name="Chen Y."/>
            <person name="Shah S."/>
            <person name="Dougan E. K."/>
            <person name="Thang M."/>
            <person name="Chan C."/>
        </authorList>
    </citation>
    <scope>NUCLEOTIDE SEQUENCE [LARGE SCALE GENOMIC DNA]</scope>
</reference>
<evidence type="ECO:0000313" key="3">
    <source>
        <dbReference type="Proteomes" id="UP001189429"/>
    </source>
</evidence>
<feature type="non-terminal residue" evidence="2">
    <location>
        <position position="1"/>
    </location>
</feature>
<organism evidence="2 3">
    <name type="scientific">Prorocentrum cordatum</name>
    <dbReference type="NCBI Taxonomy" id="2364126"/>
    <lineage>
        <taxon>Eukaryota</taxon>
        <taxon>Sar</taxon>
        <taxon>Alveolata</taxon>
        <taxon>Dinophyceae</taxon>
        <taxon>Prorocentrales</taxon>
        <taxon>Prorocentraceae</taxon>
        <taxon>Prorocentrum</taxon>
    </lineage>
</organism>
<sequence>PVWLKPASSPLVDIFPRALPARSVALQGTGELEMVRAESPDGDSGWYRRSRAARTAVQQRALAAADAGLAAAHHKLRDLEERLAVQVRENDRLRSVLFGGESDDLRGDELRRRWRSIESVLRAQLQARDGVLEAPLTDADILLRNLAEHSAQAPGPEVRCQELRSLQKSARLAPPFALADRLLEPQEQLPNGVEPSFGNPGADVLAAHAVPGLDGRGGFQFQFRFEAPALVPGAGSWARLDAAGARCTCGATVFSSCRAAVPLRLKALREGKCTCWRAVRCRRGRAPCPLSPPRRGSCGDSPSILVKAACSAAVIMQVGACQGQEWRMLGRCSFGSRWLGPTTPAQTRSTRATWTASAFSSHCRSWSRQFPSLLSCRTRSSSRSAWSSWSSCSSEWSEVIAPRPKTIPPLSHAFYELTAVSRFLMANVPDIALWEDVGL</sequence>
<name>A0ABN9W238_9DINO</name>
<evidence type="ECO:0000313" key="2">
    <source>
        <dbReference type="EMBL" id="CAK0880097.1"/>
    </source>
</evidence>
<comment type="caution">
    <text evidence="2">The sequence shown here is derived from an EMBL/GenBank/DDBJ whole genome shotgun (WGS) entry which is preliminary data.</text>
</comment>
<keyword evidence="1" id="KW-0175">Coiled coil</keyword>
<dbReference type="Proteomes" id="UP001189429">
    <property type="component" value="Unassembled WGS sequence"/>
</dbReference>
<gene>
    <name evidence="2" type="ORF">PCOR1329_LOCUS63338</name>
</gene>
<keyword evidence="3" id="KW-1185">Reference proteome</keyword>
<proteinExistence type="predicted"/>
<evidence type="ECO:0000256" key="1">
    <source>
        <dbReference type="SAM" id="Coils"/>
    </source>
</evidence>
<feature type="coiled-coil region" evidence="1">
    <location>
        <begin position="69"/>
        <end position="96"/>
    </location>
</feature>
<protein>
    <submittedName>
        <fullName evidence="2">Uncharacterized protein</fullName>
    </submittedName>
</protein>